<gene>
    <name evidence="3" type="ORF">MNB_SV-14-1752</name>
</gene>
<dbReference type="PROSITE" id="PS01031">
    <property type="entry name" value="SHSP"/>
    <property type="match status" value="1"/>
</dbReference>
<dbReference type="Pfam" id="PF00011">
    <property type="entry name" value="HSP20"/>
    <property type="match status" value="1"/>
</dbReference>
<evidence type="ECO:0000259" key="2">
    <source>
        <dbReference type="PROSITE" id="PS01031"/>
    </source>
</evidence>
<evidence type="ECO:0000313" key="3">
    <source>
        <dbReference type="EMBL" id="SFV56394.1"/>
    </source>
</evidence>
<feature type="domain" description="SHSP" evidence="2">
    <location>
        <begin position="61"/>
        <end position="164"/>
    </location>
</feature>
<accession>A0A1W1BSC8</accession>
<evidence type="ECO:0000256" key="1">
    <source>
        <dbReference type="SAM" id="MobiDB-lite"/>
    </source>
</evidence>
<dbReference type="InterPro" id="IPR002068">
    <property type="entry name" value="A-crystallin/Hsp20_dom"/>
</dbReference>
<feature type="region of interest" description="Disordered" evidence="1">
    <location>
        <begin position="122"/>
        <end position="143"/>
    </location>
</feature>
<dbReference type="EMBL" id="FPHN01000063">
    <property type="protein sequence ID" value="SFV56394.1"/>
    <property type="molecule type" value="Genomic_DNA"/>
</dbReference>
<dbReference type="InterPro" id="IPR008978">
    <property type="entry name" value="HSP20-like_chaperone"/>
</dbReference>
<reference evidence="3" key="1">
    <citation type="submission" date="2016-10" db="EMBL/GenBank/DDBJ databases">
        <authorList>
            <person name="de Groot N.N."/>
        </authorList>
    </citation>
    <scope>NUCLEOTIDE SEQUENCE</scope>
</reference>
<dbReference type="SUPFAM" id="SSF49764">
    <property type="entry name" value="HSP20-like chaperones"/>
    <property type="match status" value="1"/>
</dbReference>
<proteinExistence type="predicted"/>
<dbReference type="Gene3D" id="2.60.40.790">
    <property type="match status" value="1"/>
</dbReference>
<dbReference type="AlphaFoldDB" id="A0A1W1BSC8"/>
<organism evidence="3">
    <name type="scientific">hydrothermal vent metagenome</name>
    <dbReference type="NCBI Taxonomy" id="652676"/>
    <lineage>
        <taxon>unclassified sequences</taxon>
        <taxon>metagenomes</taxon>
        <taxon>ecological metagenomes</taxon>
    </lineage>
</organism>
<dbReference type="CDD" id="cd06464">
    <property type="entry name" value="ACD_sHsps-like"/>
    <property type="match status" value="1"/>
</dbReference>
<protein>
    <recommendedName>
        <fullName evidence="2">SHSP domain-containing protein</fullName>
    </recommendedName>
</protein>
<name>A0A1W1BSC8_9ZZZZ</name>
<sequence length="164" mass="19087">MYKKIVKITPLFFVLSSLSLFADIDLQKEMYEPAHEMMAMDEQMNRAIAQHRESNRILDESTGELQVTSMDDFEERENSYVLEKNIEDFNNTKVDVKLENRELTISTETTIIKKTKFSESKTMKSSSSSLSIPEDADENSMQKSYKNGVLKITFSKRKLFKNHH</sequence>